<evidence type="ECO:0000256" key="1">
    <source>
        <dbReference type="SAM" id="Phobius"/>
    </source>
</evidence>
<reference evidence="2 3" key="2">
    <citation type="submission" date="2019-09" db="EMBL/GenBank/DDBJ databases">
        <title>Complete Genome Sequence and Methylome Analysis of free living Spirochaetas.</title>
        <authorList>
            <person name="Leshcheva N."/>
            <person name="Mikheeva N."/>
        </authorList>
    </citation>
    <scope>NUCLEOTIDE SEQUENCE [LARGE SCALE GENOMIC DNA]</scope>
    <source>
        <strain evidence="2 3">P</strain>
    </source>
</reference>
<keyword evidence="1" id="KW-0812">Transmembrane</keyword>
<feature type="transmembrane region" description="Helical" evidence="1">
    <location>
        <begin position="12"/>
        <end position="35"/>
    </location>
</feature>
<dbReference type="AlphaFoldDB" id="A0A5C1QAC4"/>
<dbReference type="Pfam" id="PF09656">
    <property type="entry name" value="PGPGW"/>
    <property type="match status" value="1"/>
</dbReference>
<feature type="transmembrane region" description="Helical" evidence="1">
    <location>
        <begin position="56"/>
        <end position="81"/>
    </location>
</feature>
<dbReference type="KEGG" id="sper:EW093_03850"/>
<name>A0A5C1QAC4_9SPIO</name>
<evidence type="ECO:0000313" key="3">
    <source>
        <dbReference type="Proteomes" id="UP000323824"/>
    </source>
</evidence>
<reference evidence="2 3" key="1">
    <citation type="submission" date="2019-02" db="EMBL/GenBank/DDBJ databases">
        <authorList>
            <person name="Fomenkov A."/>
            <person name="Dubinina G."/>
            <person name="Grabovich M."/>
            <person name="Vincze T."/>
            <person name="Roberts R.J."/>
        </authorList>
    </citation>
    <scope>NUCLEOTIDE SEQUENCE [LARGE SCALE GENOMIC DNA]</scope>
    <source>
        <strain evidence="2 3">P</strain>
    </source>
</reference>
<protein>
    <recommendedName>
        <fullName evidence="4">Transmembrane protein (PGPGW)</fullName>
    </recommendedName>
</protein>
<keyword evidence="1" id="KW-1133">Transmembrane helix</keyword>
<keyword evidence="3" id="KW-1185">Reference proteome</keyword>
<proteinExistence type="predicted"/>
<gene>
    <name evidence="2" type="ORF">EW093_03850</name>
</gene>
<evidence type="ECO:0000313" key="2">
    <source>
        <dbReference type="EMBL" id="QEN03869.1"/>
    </source>
</evidence>
<organism evidence="2 3">
    <name type="scientific">Thiospirochaeta perfilievii</name>
    <dbReference type="NCBI Taxonomy" id="252967"/>
    <lineage>
        <taxon>Bacteria</taxon>
        <taxon>Pseudomonadati</taxon>
        <taxon>Spirochaetota</taxon>
        <taxon>Spirochaetia</taxon>
        <taxon>Spirochaetales</taxon>
        <taxon>Spirochaetaceae</taxon>
        <taxon>Thiospirochaeta</taxon>
    </lineage>
</organism>
<accession>A0A5C1QAC4</accession>
<dbReference type="OrthoDB" id="9800130at2"/>
<dbReference type="EMBL" id="CP035807">
    <property type="protein sequence ID" value="QEN03869.1"/>
    <property type="molecule type" value="Genomic_DNA"/>
</dbReference>
<dbReference type="InterPro" id="IPR019099">
    <property type="entry name" value="Uncharacterised_PGPGW_TM"/>
</dbReference>
<keyword evidence="1" id="KW-0472">Membrane</keyword>
<feature type="transmembrane region" description="Helical" evidence="1">
    <location>
        <begin position="87"/>
        <end position="105"/>
    </location>
</feature>
<dbReference type="RefSeq" id="WP_149567127.1">
    <property type="nucleotide sequence ID" value="NZ_CP035807.1"/>
</dbReference>
<dbReference type="Proteomes" id="UP000323824">
    <property type="component" value="Chromosome"/>
</dbReference>
<evidence type="ECO:0008006" key="4">
    <source>
        <dbReference type="Google" id="ProtNLM"/>
    </source>
</evidence>
<sequence>MFDFLILHRELILIFTIFSAITFLVSLIIIPFVIINLSPDYFKGANKPLYRYKNLFIRYFVLILKNIVGYIFIILGVIMLFIPGQGLLSITLGLLFINFPGKKSLEYKFFSNKKISKVINSIRKKAGREEILF</sequence>